<protein>
    <submittedName>
        <fullName evidence="2">Uncharacterized protein</fullName>
    </submittedName>
</protein>
<keyword evidence="1" id="KW-1133">Transmembrane helix</keyword>
<dbReference type="Proteomes" id="UP001177140">
    <property type="component" value="Unassembled WGS sequence"/>
</dbReference>
<keyword evidence="3" id="KW-1185">Reference proteome</keyword>
<dbReference type="EMBL" id="JAJJMA010078157">
    <property type="protein sequence ID" value="MCL7028328.1"/>
    <property type="molecule type" value="Genomic_DNA"/>
</dbReference>
<evidence type="ECO:0000313" key="2">
    <source>
        <dbReference type="EMBL" id="MCL7028328.1"/>
    </source>
</evidence>
<organism evidence="2 3">
    <name type="scientific">Papaver nudicaule</name>
    <name type="common">Iceland poppy</name>
    <dbReference type="NCBI Taxonomy" id="74823"/>
    <lineage>
        <taxon>Eukaryota</taxon>
        <taxon>Viridiplantae</taxon>
        <taxon>Streptophyta</taxon>
        <taxon>Embryophyta</taxon>
        <taxon>Tracheophyta</taxon>
        <taxon>Spermatophyta</taxon>
        <taxon>Magnoliopsida</taxon>
        <taxon>Ranunculales</taxon>
        <taxon>Papaveraceae</taxon>
        <taxon>Papaveroideae</taxon>
        <taxon>Papaver</taxon>
    </lineage>
</organism>
<feature type="transmembrane region" description="Helical" evidence="1">
    <location>
        <begin position="65"/>
        <end position="85"/>
    </location>
</feature>
<evidence type="ECO:0000313" key="3">
    <source>
        <dbReference type="Proteomes" id="UP001177140"/>
    </source>
</evidence>
<reference evidence="2" key="1">
    <citation type="submission" date="2022-03" db="EMBL/GenBank/DDBJ databases">
        <title>A functionally conserved STORR gene fusion in Papaver species that diverged 16.8 million years ago.</title>
        <authorList>
            <person name="Catania T."/>
        </authorList>
    </citation>
    <scope>NUCLEOTIDE SEQUENCE</scope>
    <source>
        <strain evidence="2">S-191538</strain>
    </source>
</reference>
<dbReference type="AlphaFoldDB" id="A0AA41S6Z0"/>
<comment type="caution">
    <text evidence="2">The sequence shown here is derived from an EMBL/GenBank/DDBJ whole genome shotgun (WGS) entry which is preliminary data.</text>
</comment>
<accession>A0AA41S6Z0</accession>
<feature type="non-terminal residue" evidence="2">
    <location>
        <position position="109"/>
    </location>
</feature>
<keyword evidence="1" id="KW-0472">Membrane</keyword>
<evidence type="ECO:0000256" key="1">
    <source>
        <dbReference type="SAM" id="Phobius"/>
    </source>
</evidence>
<name>A0AA41S6Z0_PAPNU</name>
<feature type="transmembrane region" description="Helical" evidence="1">
    <location>
        <begin position="12"/>
        <end position="32"/>
    </location>
</feature>
<gene>
    <name evidence="2" type="ORF">MKW94_018663</name>
</gene>
<keyword evidence="1" id="KW-0812">Transmembrane</keyword>
<sequence length="109" mass="12177">MLFDKFLFPLPSSILMASISAINLVSAVIAGISESKGNNMPYSKFWKTNSDQKSGKESVLLSNRIGMLILYTPALLASAISLWVYPNPDFRFLLVNSALALHFFKRDFE</sequence>
<proteinExistence type="predicted"/>